<accession>A0AAD7D412</accession>
<evidence type="ECO:0008006" key="4">
    <source>
        <dbReference type="Google" id="ProtNLM"/>
    </source>
</evidence>
<evidence type="ECO:0000256" key="1">
    <source>
        <dbReference type="ARBA" id="ARBA00023172"/>
    </source>
</evidence>
<dbReference type="GO" id="GO:0015074">
    <property type="term" value="P:DNA integration"/>
    <property type="evidence" value="ECO:0007669"/>
    <property type="project" value="InterPro"/>
</dbReference>
<dbReference type="SUPFAM" id="SSF56349">
    <property type="entry name" value="DNA breaking-rejoining enzymes"/>
    <property type="match status" value="1"/>
</dbReference>
<dbReference type="InterPro" id="IPR052925">
    <property type="entry name" value="Phage_Integrase-like_Recomb"/>
</dbReference>
<evidence type="ECO:0000313" key="2">
    <source>
        <dbReference type="EMBL" id="KAJ7675540.1"/>
    </source>
</evidence>
<feature type="non-terminal residue" evidence="2">
    <location>
        <position position="231"/>
    </location>
</feature>
<sequence length="231" mass="26653">IHDFDINPTKETLSLYAVYMSHHIDPRSVHKYLSGISNDLEPFYPDVRANCKSMLVSRTLKGCRRMLSRPIHRKQPLSRYQLQLILEQLPRNPSHDDILFVAMPLTGFYGLLRLGELTAPDDPALRNPSKWTLRSSGFSFWLRSHKTDSTFEGSHVVIPHRSHISAIPVFRRYLDSQDTLFPFNPFLWVRANGLIPTHSWFMRRLRHFIPDRNYAGQSLRAGGATALTEDG</sequence>
<dbReference type="AlphaFoldDB" id="A0AAD7D412"/>
<evidence type="ECO:0000313" key="3">
    <source>
        <dbReference type="Proteomes" id="UP001221757"/>
    </source>
</evidence>
<dbReference type="EMBL" id="JARKIE010000147">
    <property type="protein sequence ID" value="KAJ7675540.1"/>
    <property type="molecule type" value="Genomic_DNA"/>
</dbReference>
<organism evidence="2 3">
    <name type="scientific">Mycena rosella</name>
    <name type="common">Pink bonnet</name>
    <name type="synonym">Agaricus rosellus</name>
    <dbReference type="NCBI Taxonomy" id="1033263"/>
    <lineage>
        <taxon>Eukaryota</taxon>
        <taxon>Fungi</taxon>
        <taxon>Dikarya</taxon>
        <taxon>Basidiomycota</taxon>
        <taxon>Agaricomycotina</taxon>
        <taxon>Agaricomycetes</taxon>
        <taxon>Agaricomycetidae</taxon>
        <taxon>Agaricales</taxon>
        <taxon>Marasmiineae</taxon>
        <taxon>Mycenaceae</taxon>
        <taxon>Mycena</taxon>
    </lineage>
</organism>
<dbReference type="GO" id="GO:0006310">
    <property type="term" value="P:DNA recombination"/>
    <property type="evidence" value="ECO:0007669"/>
    <property type="project" value="UniProtKB-KW"/>
</dbReference>
<proteinExistence type="predicted"/>
<gene>
    <name evidence="2" type="ORF">B0H17DRAFT_900148</name>
</gene>
<name>A0AAD7D412_MYCRO</name>
<keyword evidence="1" id="KW-0233">DNA recombination</keyword>
<dbReference type="InterPro" id="IPR011010">
    <property type="entry name" value="DNA_brk_join_enz"/>
</dbReference>
<comment type="caution">
    <text evidence="2">The sequence shown here is derived from an EMBL/GenBank/DDBJ whole genome shotgun (WGS) entry which is preliminary data.</text>
</comment>
<dbReference type="PANTHER" id="PTHR34605:SF3">
    <property type="entry name" value="P CELL-TYPE AGGLUTINATION PROTEIN MAP4-LIKE-RELATED"/>
    <property type="match status" value="1"/>
</dbReference>
<dbReference type="GO" id="GO:0003677">
    <property type="term" value="F:DNA binding"/>
    <property type="evidence" value="ECO:0007669"/>
    <property type="project" value="InterPro"/>
</dbReference>
<protein>
    <recommendedName>
        <fullName evidence="4">Tyr recombinase domain-containing protein</fullName>
    </recommendedName>
</protein>
<dbReference type="InterPro" id="IPR013762">
    <property type="entry name" value="Integrase-like_cat_sf"/>
</dbReference>
<keyword evidence="3" id="KW-1185">Reference proteome</keyword>
<dbReference type="Proteomes" id="UP001221757">
    <property type="component" value="Unassembled WGS sequence"/>
</dbReference>
<dbReference type="PANTHER" id="PTHR34605">
    <property type="entry name" value="PHAGE_INTEGRASE DOMAIN-CONTAINING PROTEIN"/>
    <property type="match status" value="1"/>
</dbReference>
<reference evidence="2" key="1">
    <citation type="submission" date="2023-03" db="EMBL/GenBank/DDBJ databases">
        <title>Massive genome expansion in bonnet fungi (Mycena s.s.) driven by repeated elements and novel gene families across ecological guilds.</title>
        <authorList>
            <consortium name="Lawrence Berkeley National Laboratory"/>
            <person name="Harder C.B."/>
            <person name="Miyauchi S."/>
            <person name="Viragh M."/>
            <person name="Kuo A."/>
            <person name="Thoen E."/>
            <person name="Andreopoulos B."/>
            <person name="Lu D."/>
            <person name="Skrede I."/>
            <person name="Drula E."/>
            <person name="Henrissat B."/>
            <person name="Morin E."/>
            <person name="Kohler A."/>
            <person name="Barry K."/>
            <person name="LaButti K."/>
            <person name="Morin E."/>
            <person name="Salamov A."/>
            <person name="Lipzen A."/>
            <person name="Mereny Z."/>
            <person name="Hegedus B."/>
            <person name="Baldrian P."/>
            <person name="Stursova M."/>
            <person name="Weitz H."/>
            <person name="Taylor A."/>
            <person name="Grigoriev I.V."/>
            <person name="Nagy L.G."/>
            <person name="Martin F."/>
            <person name="Kauserud H."/>
        </authorList>
    </citation>
    <scope>NUCLEOTIDE SEQUENCE</scope>
    <source>
        <strain evidence="2">CBHHK067</strain>
    </source>
</reference>
<feature type="non-terminal residue" evidence="2">
    <location>
        <position position="1"/>
    </location>
</feature>
<dbReference type="Gene3D" id="1.10.443.10">
    <property type="entry name" value="Intergrase catalytic core"/>
    <property type="match status" value="1"/>
</dbReference>